<proteinExistence type="predicted"/>
<evidence type="ECO:0000313" key="2">
    <source>
        <dbReference type="EMBL" id="KAJ3834746.1"/>
    </source>
</evidence>
<comment type="caution">
    <text evidence="2">The sequence shown here is derived from an EMBL/GenBank/DDBJ whole genome shotgun (WGS) entry which is preliminary data.</text>
</comment>
<organism evidence="2 3">
    <name type="scientific">Lentinula raphanica</name>
    <dbReference type="NCBI Taxonomy" id="153919"/>
    <lineage>
        <taxon>Eukaryota</taxon>
        <taxon>Fungi</taxon>
        <taxon>Dikarya</taxon>
        <taxon>Basidiomycota</taxon>
        <taxon>Agaricomycotina</taxon>
        <taxon>Agaricomycetes</taxon>
        <taxon>Agaricomycetidae</taxon>
        <taxon>Agaricales</taxon>
        <taxon>Marasmiineae</taxon>
        <taxon>Omphalotaceae</taxon>
        <taxon>Lentinula</taxon>
    </lineage>
</organism>
<evidence type="ECO:0000313" key="3">
    <source>
        <dbReference type="Proteomes" id="UP001163846"/>
    </source>
</evidence>
<keyword evidence="3" id="KW-1185">Reference proteome</keyword>
<protein>
    <submittedName>
        <fullName evidence="2">Uncharacterized protein</fullName>
    </submittedName>
</protein>
<dbReference type="Proteomes" id="UP001163846">
    <property type="component" value="Unassembled WGS sequence"/>
</dbReference>
<dbReference type="AlphaFoldDB" id="A0AA38P1Z9"/>
<dbReference type="EMBL" id="MU806490">
    <property type="protein sequence ID" value="KAJ3834746.1"/>
    <property type="molecule type" value="Genomic_DNA"/>
</dbReference>
<gene>
    <name evidence="2" type="ORF">F5878DRAFT_629796</name>
</gene>
<reference evidence="2" key="1">
    <citation type="submission" date="2022-08" db="EMBL/GenBank/DDBJ databases">
        <authorList>
            <consortium name="DOE Joint Genome Institute"/>
            <person name="Min B."/>
            <person name="Riley R."/>
            <person name="Sierra-Patev S."/>
            <person name="Naranjo-Ortiz M."/>
            <person name="Looney B."/>
            <person name="Konkel Z."/>
            <person name="Slot J.C."/>
            <person name="Sakamoto Y."/>
            <person name="Steenwyk J.L."/>
            <person name="Rokas A."/>
            <person name="Carro J."/>
            <person name="Camarero S."/>
            <person name="Ferreira P."/>
            <person name="Molpeceres G."/>
            <person name="Ruiz-Duenas F.J."/>
            <person name="Serrano A."/>
            <person name="Henrissat B."/>
            <person name="Drula E."/>
            <person name="Hughes K.W."/>
            <person name="Mata J.L."/>
            <person name="Ishikawa N.K."/>
            <person name="Vargas-Isla R."/>
            <person name="Ushijima S."/>
            <person name="Smith C.A."/>
            <person name="Ahrendt S."/>
            <person name="Andreopoulos W."/>
            <person name="He G."/>
            <person name="Labutti K."/>
            <person name="Lipzen A."/>
            <person name="Ng V."/>
            <person name="Sandor L."/>
            <person name="Barry K."/>
            <person name="Martinez A.T."/>
            <person name="Xiao Y."/>
            <person name="Gibbons J.G."/>
            <person name="Terashima K."/>
            <person name="Hibbett D.S."/>
            <person name="Grigoriev I.V."/>
        </authorList>
    </citation>
    <scope>NUCLEOTIDE SEQUENCE</scope>
    <source>
        <strain evidence="2">TFB9207</strain>
    </source>
</reference>
<feature type="region of interest" description="Disordered" evidence="1">
    <location>
        <begin position="135"/>
        <end position="154"/>
    </location>
</feature>
<evidence type="ECO:0000256" key="1">
    <source>
        <dbReference type="SAM" id="MobiDB-lite"/>
    </source>
</evidence>
<name>A0AA38P1Z9_9AGAR</name>
<accession>A0AA38P1Z9</accession>
<sequence length="154" mass="17912">MPTLIGDLQKTFKGLKYDPVHPPVLEPITQFKEYSEGPVRQIDRQIDFYKFVISFSGRDNKWRYWVMPSIDYAYTLTISKDCVWQDKREKWYFLPNALRGDLARYRSKEVLVQFKYGQMEFPPKLVQKAEGGIHPDKVQGVPTSPAVPAKAPRG</sequence>